<protein>
    <submittedName>
        <fullName evidence="1">Uncharacterized protein</fullName>
    </submittedName>
</protein>
<dbReference type="Pfam" id="PF18846">
    <property type="entry name" value="baeRF_family5"/>
    <property type="match status" value="1"/>
</dbReference>
<comment type="caution">
    <text evidence="1">The sequence shown here is derived from an EMBL/GenBank/DDBJ whole genome shotgun (WGS) entry which is preliminary data.</text>
</comment>
<reference evidence="1" key="1">
    <citation type="journal article" date="2020" name="mSystems">
        <title>Genome- and Community-Level Interaction Insights into Carbon Utilization and Element Cycling Functions of Hydrothermarchaeota in Hydrothermal Sediment.</title>
        <authorList>
            <person name="Zhou Z."/>
            <person name="Liu Y."/>
            <person name="Xu W."/>
            <person name="Pan J."/>
            <person name="Luo Z.H."/>
            <person name="Li M."/>
        </authorList>
    </citation>
    <scope>NUCLEOTIDE SEQUENCE [LARGE SCALE GENOMIC DNA]</scope>
    <source>
        <strain evidence="1">SpSt-500</strain>
    </source>
</reference>
<dbReference type="SUPFAM" id="SSF55315">
    <property type="entry name" value="L30e-like"/>
    <property type="match status" value="1"/>
</dbReference>
<dbReference type="AlphaFoldDB" id="A0A832DN42"/>
<gene>
    <name evidence="1" type="ORF">ENS56_05350</name>
</gene>
<sequence length="383" mass="44103">MLTKKDILFVKEQIEFHKEPVLSIYADVNPANPENSNNAWKIRIKNSLKENNISEIIKKKVLEVLELEKPAARTIALFAADDFIERYDLQIDLPVVDISNGKVDLTWGKPNVAPLVFAIDEYERTGILYLKKHGWKFYEMFLGELNELHDTFKDISQAQWDELNNQLKELYQNFLKNRVPTHPDKFPKRVNSFVTRFYKQLASLVEKIIAAQNIKRLILLGPEEETKFFSQFLSKSSRNLIISFAGDLPVQDPSPARILEKVNPILEKIERDYEKNLVDNISKESFVSGIEETLDALQNGRVHLLITPWNLNTSVWMCEDGYLSSSEEKVKAICGGDKINQVNLRNVIIDLSVYYGARLEFVRGEAEQKLLEEFGGLAGLLRW</sequence>
<evidence type="ECO:0000313" key="1">
    <source>
        <dbReference type="EMBL" id="HGT47437.1"/>
    </source>
</evidence>
<dbReference type="InterPro" id="IPR040983">
    <property type="entry name" value="Bact_RF_family5"/>
</dbReference>
<organism evidence="1">
    <name type="scientific">Ignavibacterium album</name>
    <dbReference type="NCBI Taxonomy" id="591197"/>
    <lineage>
        <taxon>Bacteria</taxon>
        <taxon>Pseudomonadati</taxon>
        <taxon>Ignavibacteriota</taxon>
        <taxon>Ignavibacteria</taxon>
        <taxon>Ignavibacteriales</taxon>
        <taxon>Ignavibacteriaceae</taxon>
        <taxon>Ignavibacterium</taxon>
    </lineage>
</organism>
<dbReference type="Gene3D" id="3.30.1330.30">
    <property type="match status" value="1"/>
</dbReference>
<dbReference type="EMBL" id="DSVI01000006">
    <property type="protein sequence ID" value="HGT47437.1"/>
    <property type="molecule type" value="Genomic_DNA"/>
</dbReference>
<accession>A0A832DN42</accession>
<proteinExistence type="predicted"/>
<dbReference type="InterPro" id="IPR029064">
    <property type="entry name" value="Ribosomal_eL30-like_sf"/>
</dbReference>
<name>A0A832DN42_9BACT</name>